<evidence type="ECO:0000313" key="3">
    <source>
        <dbReference type="EMBL" id="GEB31234.1"/>
    </source>
</evidence>
<organism evidence="3 4">
    <name type="scientific">Brevibacillus parabrevis</name>
    <dbReference type="NCBI Taxonomy" id="54914"/>
    <lineage>
        <taxon>Bacteria</taxon>
        <taxon>Bacillati</taxon>
        <taxon>Bacillota</taxon>
        <taxon>Bacilli</taxon>
        <taxon>Bacillales</taxon>
        <taxon>Paenibacillaceae</taxon>
        <taxon>Brevibacillus</taxon>
    </lineage>
</organism>
<dbReference type="Pfam" id="PF00111">
    <property type="entry name" value="Fer2"/>
    <property type="match status" value="1"/>
</dbReference>
<accession>A0A4Y3PCM6</accession>
<feature type="region of interest" description="Disordered" evidence="1">
    <location>
        <begin position="41"/>
        <end position="60"/>
    </location>
</feature>
<dbReference type="RefSeq" id="WP_122962538.1">
    <property type="nucleotide sequence ID" value="NZ_BJMH01000003.1"/>
</dbReference>
<dbReference type="InterPro" id="IPR036010">
    <property type="entry name" value="2Fe-2S_ferredoxin-like_sf"/>
</dbReference>
<keyword evidence="4" id="KW-1185">Reference proteome</keyword>
<dbReference type="InterPro" id="IPR012675">
    <property type="entry name" value="Beta-grasp_dom_sf"/>
</dbReference>
<sequence>MRKQLTVGSLIAGRSPVQQPVYTPVHTNLPELGKQADSRVFAKPNKQNRPIPTAKARHKQVQIKQNSRTFTIGQAPCQTLLQAAQTQGQSLSYKCQQGYCGKCSVLVVSGNDLLTAPTRQEHEKLDKKLAAGYRLACQSAFRSPTSE</sequence>
<evidence type="ECO:0000313" key="4">
    <source>
        <dbReference type="Proteomes" id="UP000316882"/>
    </source>
</evidence>
<dbReference type="SUPFAM" id="SSF54292">
    <property type="entry name" value="2Fe-2S ferredoxin-like"/>
    <property type="match status" value="1"/>
</dbReference>
<proteinExistence type="predicted"/>
<dbReference type="CDD" id="cd00207">
    <property type="entry name" value="fer2"/>
    <property type="match status" value="1"/>
</dbReference>
<dbReference type="Proteomes" id="UP000316882">
    <property type="component" value="Unassembled WGS sequence"/>
</dbReference>
<comment type="caution">
    <text evidence="3">The sequence shown here is derived from an EMBL/GenBank/DDBJ whole genome shotgun (WGS) entry which is preliminary data.</text>
</comment>
<evidence type="ECO:0000256" key="1">
    <source>
        <dbReference type="SAM" id="MobiDB-lite"/>
    </source>
</evidence>
<dbReference type="Gene3D" id="3.10.20.30">
    <property type="match status" value="1"/>
</dbReference>
<protein>
    <recommendedName>
        <fullName evidence="2">2Fe-2S ferredoxin-type domain-containing protein</fullName>
    </recommendedName>
</protein>
<dbReference type="PROSITE" id="PS51085">
    <property type="entry name" value="2FE2S_FER_2"/>
    <property type="match status" value="1"/>
</dbReference>
<dbReference type="EMBL" id="BJMH01000003">
    <property type="protein sequence ID" value="GEB31234.1"/>
    <property type="molecule type" value="Genomic_DNA"/>
</dbReference>
<dbReference type="GO" id="GO:0051536">
    <property type="term" value="F:iron-sulfur cluster binding"/>
    <property type="evidence" value="ECO:0007669"/>
    <property type="project" value="InterPro"/>
</dbReference>
<feature type="domain" description="2Fe-2S ferredoxin-type" evidence="2">
    <location>
        <begin position="59"/>
        <end position="147"/>
    </location>
</feature>
<reference evidence="3 4" key="1">
    <citation type="submission" date="2019-06" db="EMBL/GenBank/DDBJ databases">
        <title>Whole genome shotgun sequence of Brevibacillus parabrevis NBRC 12334.</title>
        <authorList>
            <person name="Hosoyama A."/>
            <person name="Uohara A."/>
            <person name="Ohji S."/>
            <person name="Ichikawa N."/>
        </authorList>
    </citation>
    <scope>NUCLEOTIDE SEQUENCE [LARGE SCALE GENOMIC DNA]</scope>
    <source>
        <strain evidence="3 4">NBRC 12334</strain>
    </source>
</reference>
<evidence type="ECO:0000259" key="2">
    <source>
        <dbReference type="PROSITE" id="PS51085"/>
    </source>
</evidence>
<dbReference type="InterPro" id="IPR001041">
    <property type="entry name" value="2Fe-2S_ferredoxin-type"/>
</dbReference>
<gene>
    <name evidence="3" type="ORF">BPA01_08140</name>
</gene>
<dbReference type="AlphaFoldDB" id="A0A4Y3PCM6"/>
<dbReference type="STRING" id="54914.AV540_14860"/>
<name>A0A4Y3PCM6_BREPA</name>